<keyword evidence="3 6" id="KW-0081">Bacteriolytic enzyme</keyword>
<evidence type="ECO:0000313" key="8">
    <source>
        <dbReference type="Proteomes" id="UP000254704"/>
    </source>
</evidence>
<organism evidence="7 8">
    <name type="scientific">Pasteurella canis</name>
    <dbReference type="NCBI Taxonomy" id="753"/>
    <lineage>
        <taxon>Bacteria</taxon>
        <taxon>Pseudomonadati</taxon>
        <taxon>Pseudomonadota</taxon>
        <taxon>Gammaproteobacteria</taxon>
        <taxon>Pasteurellales</taxon>
        <taxon>Pasteurellaceae</taxon>
        <taxon>Pasteurella</taxon>
    </lineage>
</organism>
<dbReference type="GO" id="GO:0009253">
    <property type="term" value="P:peptidoglycan catabolic process"/>
    <property type="evidence" value="ECO:0007669"/>
    <property type="project" value="InterPro"/>
</dbReference>
<name>A0A379EU41_9PAST</name>
<dbReference type="InterPro" id="IPR023347">
    <property type="entry name" value="Lysozyme_dom_sf"/>
</dbReference>
<evidence type="ECO:0000256" key="6">
    <source>
        <dbReference type="RuleBase" id="RU003788"/>
    </source>
</evidence>
<dbReference type="PANTHER" id="PTHR38107:SF4">
    <property type="entry name" value="LYSOZYME"/>
    <property type="match status" value="1"/>
</dbReference>
<keyword evidence="2 6" id="KW-0929">Antimicrobial</keyword>
<dbReference type="Proteomes" id="UP000254704">
    <property type="component" value="Unassembled WGS sequence"/>
</dbReference>
<dbReference type="AlphaFoldDB" id="A0A379EU41"/>
<evidence type="ECO:0000256" key="1">
    <source>
        <dbReference type="ARBA" id="ARBA00000632"/>
    </source>
</evidence>
<dbReference type="PANTHER" id="PTHR38107">
    <property type="match status" value="1"/>
</dbReference>
<evidence type="ECO:0000256" key="5">
    <source>
        <dbReference type="ARBA" id="ARBA00023295"/>
    </source>
</evidence>
<dbReference type="Gene3D" id="1.10.530.40">
    <property type="match status" value="1"/>
</dbReference>
<dbReference type="InterPro" id="IPR023346">
    <property type="entry name" value="Lysozyme-like_dom_sf"/>
</dbReference>
<evidence type="ECO:0000256" key="3">
    <source>
        <dbReference type="ARBA" id="ARBA00022638"/>
    </source>
</evidence>
<dbReference type="HAMAP" id="MF_04110">
    <property type="entry name" value="ENDOLYSIN_T4"/>
    <property type="match status" value="1"/>
</dbReference>
<dbReference type="GO" id="GO:0042742">
    <property type="term" value="P:defense response to bacterium"/>
    <property type="evidence" value="ECO:0007669"/>
    <property type="project" value="UniProtKB-KW"/>
</dbReference>
<dbReference type="EC" id="3.2.1.17" evidence="6"/>
<dbReference type="GO" id="GO:0016998">
    <property type="term" value="P:cell wall macromolecule catabolic process"/>
    <property type="evidence" value="ECO:0007669"/>
    <property type="project" value="InterPro"/>
</dbReference>
<sequence>MKHAKKITACSVAMIIAVVMSDYSNEIRTGERGLEIIGNAEGCAREPYRCPADVLTVGIGSTELSGLQIERKKYSDEEIAQRWVNDIKVAEKCVNDWANGKNLPQGAFEAIVSITFNVGCSKLKHSTLFKHAKNGDIQAMCDQFPRWKYASGKVLRGLEIRRRKERELCLADLHKS</sequence>
<dbReference type="SUPFAM" id="SSF53955">
    <property type="entry name" value="Lysozyme-like"/>
    <property type="match status" value="1"/>
</dbReference>
<reference evidence="7 8" key="1">
    <citation type="submission" date="2018-06" db="EMBL/GenBank/DDBJ databases">
        <authorList>
            <consortium name="Pathogen Informatics"/>
            <person name="Doyle S."/>
        </authorList>
    </citation>
    <scope>NUCLEOTIDE SEQUENCE [LARGE SCALE GENOMIC DNA]</scope>
    <source>
        <strain evidence="7 8">NCTC11621</strain>
    </source>
</reference>
<gene>
    <name evidence="7" type="ORF">NCTC11621_00934</name>
</gene>
<protein>
    <recommendedName>
        <fullName evidence="6">Lysozyme</fullName>
        <ecNumber evidence="6">3.2.1.17</ecNumber>
    </recommendedName>
</protein>
<comment type="catalytic activity">
    <reaction evidence="1 6">
        <text>Hydrolysis of (1-&gt;4)-beta-linkages between N-acetylmuramic acid and N-acetyl-D-glucosamine residues in a peptidoglycan and between N-acetyl-D-glucosamine residues in chitodextrins.</text>
        <dbReference type="EC" id="3.2.1.17"/>
    </reaction>
</comment>
<evidence type="ECO:0000256" key="4">
    <source>
        <dbReference type="ARBA" id="ARBA00022801"/>
    </source>
</evidence>
<proteinExistence type="inferred from homology"/>
<evidence type="ECO:0000313" key="7">
    <source>
        <dbReference type="EMBL" id="SUC09907.1"/>
    </source>
</evidence>
<evidence type="ECO:0000256" key="2">
    <source>
        <dbReference type="ARBA" id="ARBA00022529"/>
    </source>
</evidence>
<dbReference type="InterPro" id="IPR034690">
    <property type="entry name" value="Endolysin_T4_type"/>
</dbReference>
<dbReference type="Pfam" id="PF00959">
    <property type="entry name" value="Phage_lysozyme"/>
    <property type="match status" value="1"/>
</dbReference>
<dbReference type="GO" id="GO:0031640">
    <property type="term" value="P:killing of cells of another organism"/>
    <property type="evidence" value="ECO:0007669"/>
    <property type="project" value="UniProtKB-KW"/>
</dbReference>
<dbReference type="GO" id="GO:0003796">
    <property type="term" value="F:lysozyme activity"/>
    <property type="evidence" value="ECO:0007669"/>
    <property type="project" value="UniProtKB-EC"/>
</dbReference>
<keyword evidence="5 6" id="KW-0326">Glycosidase</keyword>
<dbReference type="CDD" id="cd16901">
    <property type="entry name" value="lyz_P1"/>
    <property type="match status" value="1"/>
</dbReference>
<dbReference type="InterPro" id="IPR002196">
    <property type="entry name" value="Glyco_hydro_24"/>
</dbReference>
<comment type="similarity">
    <text evidence="6">Belongs to the glycosyl hydrolase 24 family.</text>
</comment>
<dbReference type="InterPro" id="IPR051018">
    <property type="entry name" value="Bacteriophage_GH24"/>
</dbReference>
<keyword evidence="4 6" id="KW-0378">Hydrolase</keyword>
<dbReference type="RefSeq" id="WP_115322759.1">
    <property type="nucleotide sequence ID" value="NZ_UGTV01000015.1"/>
</dbReference>
<accession>A0A379EU41</accession>
<dbReference type="EMBL" id="UGTV01000015">
    <property type="protein sequence ID" value="SUC09907.1"/>
    <property type="molecule type" value="Genomic_DNA"/>
</dbReference>